<evidence type="ECO:0000313" key="2">
    <source>
        <dbReference type="Proteomes" id="UP000790709"/>
    </source>
</evidence>
<gene>
    <name evidence="1" type="ORF">BV22DRAFT_1045713</name>
</gene>
<accession>A0ACB8BNA5</accession>
<keyword evidence="2" id="KW-1185">Reference proteome</keyword>
<name>A0ACB8BNA5_9AGAM</name>
<dbReference type="Proteomes" id="UP000790709">
    <property type="component" value="Unassembled WGS sequence"/>
</dbReference>
<dbReference type="EMBL" id="MU266374">
    <property type="protein sequence ID" value="KAH7926981.1"/>
    <property type="molecule type" value="Genomic_DNA"/>
</dbReference>
<reference evidence="1" key="1">
    <citation type="journal article" date="2021" name="New Phytol.">
        <title>Evolutionary innovations through gain and loss of genes in the ectomycorrhizal Boletales.</title>
        <authorList>
            <person name="Wu G."/>
            <person name="Miyauchi S."/>
            <person name="Morin E."/>
            <person name="Kuo A."/>
            <person name="Drula E."/>
            <person name="Varga T."/>
            <person name="Kohler A."/>
            <person name="Feng B."/>
            <person name="Cao Y."/>
            <person name="Lipzen A."/>
            <person name="Daum C."/>
            <person name="Hundley H."/>
            <person name="Pangilinan J."/>
            <person name="Johnson J."/>
            <person name="Barry K."/>
            <person name="LaButti K."/>
            <person name="Ng V."/>
            <person name="Ahrendt S."/>
            <person name="Min B."/>
            <person name="Choi I.G."/>
            <person name="Park H."/>
            <person name="Plett J.M."/>
            <person name="Magnuson J."/>
            <person name="Spatafora J.W."/>
            <person name="Nagy L.G."/>
            <person name="Henrissat B."/>
            <person name="Grigoriev I.V."/>
            <person name="Yang Z.L."/>
            <person name="Xu J."/>
            <person name="Martin F.M."/>
        </authorList>
    </citation>
    <scope>NUCLEOTIDE SEQUENCE</scope>
    <source>
        <strain evidence="1">KUC20120723A-06</strain>
    </source>
</reference>
<sequence length="221" mass="23784">MPNSRTHIGNAKNERTSGAQWKRKVKMAASLPHPETLKMTMIGDDDACVPELNASASERTFDGAPRSIAECETSLRPGNPLGFEIIGIKSTNKVKHKSETSCSGQADEFGSIVLDTAGDSFGQAERDSSDYFHDADNTLASSAQRCLWWIQQRGVVPGGRALVLVFRTGGTAPAIVGPSRSEDTRIKDETGRGSDASKCLSILIPGNAFEVFVLRETRATL</sequence>
<organism evidence="1 2">
    <name type="scientific">Leucogyrophana mollusca</name>
    <dbReference type="NCBI Taxonomy" id="85980"/>
    <lineage>
        <taxon>Eukaryota</taxon>
        <taxon>Fungi</taxon>
        <taxon>Dikarya</taxon>
        <taxon>Basidiomycota</taxon>
        <taxon>Agaricomycotina</taxon>
        <taxon>Agaricomycetes</taxon>
        <taxon>Agaricomycetidae</taxon>
        <taxon>Boletales</taxon>
        <taxon>Boletales incertae sedis</taxon>
        <taxon>Leucogyrophana</taxon>
    </lineage>
</organism>
<proteinExistence type="predicted"/>
<evidence type="ECO:0000313" key="1">
    <source>
        <dbReference type="EMBL" id="KAH7926981.1"/>
    </source>
</evidence>
<protein>
    <submittedName>
        <fullName evidence="1">Uncharacterized protein</fullName>
    </submittedName>
</protein>
<comment type="caution">
    <text evidence="1">The sequence shown here is derived from an EMBL/GenBank/DDBJ whole genome shotgun (WGS) entry which is preliminary data.</text>
</comment>